<gene>
    <name evidence="3" type="ORF">L9F63_007515</name>
</gene>
<reference evidence="3" key="2">
    <citation type="submission" date="2023-05" db="EMBL/GenBank/DDBJ databases">
        <authorList>
            <person name="Fouks B."/>
        </authorList>
    </citation>
    <scope>NUCLEOTIDE SEQUENCE</scope>
    <source>
        <strain evidence="3">Stay&amp;Tobe</strain>
        <tissue evidence="3">Testes</tissue>
    </source>
</reference>
<evidence type="ECO:0000256" key="1">
    <source>
        <dbReference type="SAM" id="MobiDB-lite"/>
    </source>
</evidence>
<dbReference type="AlphaFoldDB" id="A0AAD7Z889"/>
<reference evidence="3" key="1">
    <citation type="journal article" date="2023" name="IScience">
        <title>Live-bearing cockroach genome reveals convergent evolutionary mechanisms linked to viviparity in insects and beyond.</title>
        <authorList>
            <person name="Fouks B."/>
            <person name="Harrison M.C."/>
            <person name="Mikhailova A.A."/>
            <person name="Marchal E."/>
            <person name="English S."/>
            <person name="Carruthers M."/>
            <person name="Jennings E.C."/>
            <person name="Chiamaka E.L."/>
            <person name="Frigard R.A."/>
            <person name="Pippel M."/>
            <person name="Attardo G.M."/>
            <person name="Benoit J.B."/>
            <person name="Bornberg-Bauer E."/>
            <person name="Tobe S.S."/>
        </authorList>
    </citation>
    <scope>NUCLEOTIDE SEQUENCE</scope>
    <source>
        <strain evidence="3">Stay&amp;Tobe</strain>
    </source>
</reference>
<accession>A0AAD7Z889</accession>
<evidence type="ECO:0000313" key="4">
    <source>
        <dbReference type="Proteomes" id="UP001233999"/>
    </source>
</evidence>
<feature type="chain" id="PRO_5041963673" evidence="2">
    <location>
        <begin position="23"/>
        <end position="191"/>
    </location>
</feature>
<feature type="compositionally biased region" description="Polar residues" evidence="1">
    <location>
        <begin position="93"/>
        <end position="103"/>
    </location>
</feature>
<dbReference type="EMBL" id="JASPKZ010009828">
    <property type="protein sequence ID" value="KAJ9575581.1"/>
    <property type="molecule type" value="Genomic_DNA"/>
</dbReference>
<feature type="region of interest" description="Disordered" evidence="1">
    <location>
        <begin position="86"/>
        <end position="105"/>
    </location>
</feature>
<evidence type="ECO:0000313" key="3">
    <source>
        <dbReference type="EMBL" id="KAJ9575581.1"/>
    </source>
</evidence>
<proteinExistence type="predicted"/>
<dbReference type="Proteomes" id="UP001233999">
    <property type="component" value="Unassembled WGS sequence"/>
</dbReference>
<keyword evidence="4" id="KW-1185">Reference proteome</keyword>
<comment type="caution">
    <text evidence="3">The sequence shown here is derived from an EMBL/GenBank/DDBJ whole genome shotgun (WGS) entry which is preliminary data.</text>
</comment>
<feature type="signal peptide" evidence="2">
    <location>
        <begin position="1"/>
        <end position="22"/>
    </location>
</feature>
<sequence>MKLTIPFAVLLVLLVQLENVCCSRDGFNMYKDLLLRGKVDGVDDTSDQLGPGEVPSIPKLYFYRTPMLAPHADGLDYMIGREPLDGTLESVDSESNSDGSPKSNVLRDRFSLPRTIVKRDVPGRYTYTGANMKSGDYQNSAILEKRGPGSILTWALSAKRPLLQSDIRHPGVGGPTSFIATMGKRHDDSSQ</sequence>
<organism evidence="3 4">
    <name type="scientific">Diploptera punctata</name>
    <name type="common">Pacific beetle cockroach</name>
    <dbReference type="NCBI Taxonomy" id="6984"/>
    <lineage>
        <taxon>Eukaryota</taxon>
        <taxon>Metazoa</taxon>
        <taxon>Ecdysozoa</taxon>
        <taxon>Arthropoda</taxon>
        <taxon>Hexapoda</taxon>
        <taxon>Insecta</taxon>
        <taxon>Pterygota</taxon>
        <taxon>Neoptera</taxon>
        <taxon>Polyneoptera</taxon>
        <taxon>Dictyoptera</taxon>
        <taxon>Blattodea</taxon>
        <taxon>Blaberoidea</taxon>
        <taxon>Blaberidae</taxon>
        <taxon>Diplopterinae</taxon>
        <taxon>Diploptera</taxon>
    </lineage>
</organism>
<protein>
    <submittedName>
        <fullName evidence="3">Uncharacterized protein</fullName>
    </submittedName>
</protein>
<keyword evidence="2" id="KW-0732">Signal</keyword>
<evidence type="ECO:0000256" key="2">
    <source>
        <dbReference type="SAM" id="SignalP"/>
    </source>
</evidence>
<name>A0AAD7Z889_DIPPU</name>